<protein>
    <recommendedName>
        <fullName evidence="4">Helix-turn-helix domain-containing protein</fullName>
    </recommendedName>
</protein>
<gene>
    <name evidence="2" type="ORF">QF205_10770</name>
</gene>
<proteinExistence type="predicted"/>
<name>A0ABT6MSC9_9GAMM</name>
<sequence length="78" mass="8837">MIQPVTDTRRQRLRDLIDEVAQGNQARFATMIGKSRAYVGFWLADPTKPHAKAMNHESAREIETRFGKPPGWLDTKGA</sequence>
<evidence type="ECO:0000313" key="3">
    <source>
        <dbReference type="Proteomes" id="UP001160550"/>
    </source>
</evidence>
<dbReference type="EMBL" id="JARYGX010000021">
    <property type="protein sequence ID" value="MDH7453544.1"/>
    <property type="molecule type" value="Genomic_DNA"/>
</dbReference>
<evidence type="ECO:0000313" key="2">
    <source>
        <dbReference type="EMBL" id="MDH7453544.1"/>
    </source>
</evidence>
<keyword evidence="3" id="KW-1185">Reference proteome</keyword>
<reference evidence="2" key="1">
    <citation type="journal article" date="2007" name="Int. J. Syst. Evol. Microbiol.">
        <title>Luteimonas composti sp. nov., a moderately thermophilic bacterium isolated from food waste.</title>
        <authorList>
            <person name="Young C.C."/>
            <person name="Kampfer P."/>
            <person name="Chen W.M."/>
            <person name="Yen W.S."/>
            <person name="Arun A.B."/>
            <person name="Lai W.A."/>
            <person name="Shen F.T."/>
            <person name="Rekha P.D."/>
            <person name="Lin K.Y."/>
            <person name="Chou J.H."/>
        </authorList>
    </citation>
    <scope>NUCLEOTIDE SEQUENCE</scope>
    <source>
        <strain evidence="2">CC-YY355</strain>
    </source>
</reference>
<dbReference type="Proteomes" id="UP001160550">
    <property type="component" value="Unassembled WGS sequence"/>
</dbReference>
<evidence type="ECO:0008006" key="4">
    <source>
        <dbReference type="Google" id="ProtNLM"/>
    </source>
</evidence>
<evidence type="ECO:0000256" key="1">
    <source>
        <dbReference type="SAM" id="MobiDB-lite"/>
    </source>
</evidence>
<feature type="region of interest" description="Disordered" evidence="1">
    <location>
        <begin position="59"/>
        <end position="78"/>
    </location>
</feature>
<accession>A0ABT6MSC9</accession>
<comment type="caution">
    <text evidence="2">The sequence shown here is derived from an EMBL/GenBank/DDBJ whole genome shotgun (WGS) entry which is preliminary data.</text>
</comment>
<reference evidence="2" key="2">
    <citation type="submission" date="2023-04" db="EMBL/GenBank/DDBJ databases">
        <authorList>
            <person name="Sun J.-Q."/>
        </authorList>
    </citation>
    <scope>NUCLEOTIDE SEQUENCE</scope>
    <source>
        <strain evidence="2">CC-YY355</strain>
    </source>
</reference>
<organism evidence="2 3">
    <name type="scientific">Luteimonas composti</name>
    <dbReference type="NCBI Taxonomy" id="398257"/>
    <lineage>
        <taxon>Bacteria</taxon>
        <taxon>Pseudomonadati</taxon>
        <taxon>Pseudomonadota</taxon>
        <taxon>Gammaproteobacteria</taxon>
        <taxon>Lysobacterales</taxon>
        <taxon>Lysobacteraceae</taxon>
        <taxon>Luteimonas</taxon>
    </lineage>
</organism>
<dbReference type="RefSeq" id="WP_280942763.1">
    <property type="nucleotide sequence ID" value="NZ_JARYGX010000021.1"/>
</dbReference>